<feature type="region of interest" description="Disordered" evidence="1">
    <location>
        <begin position="216"/>
        <end position="235"/>
    </location>
</feature>
<sequence>MGCCESSSDNGLSTSYNLNASSLLTPDETILFKQILNGIPLHCQQPIINLPRRQFLGIYRYHMIASYHFRRMEFQLAILYQFKAISGLQALLLEHKDHFIFIEMYSTLATCLSVTDAVSAAIEGHQMALDMLLKHTPTDYQAISSQYYGLATCYLGGQAWGQGIQHLRKGIETARLSNELNQQDIQMMEITLHLWTAKLMNGVLMSMDDVLAPTRSQNQQNMESQITPETNADNIICGTSSINQTEVEHLPDKQTELLANDEIPKDVVQNLES</sequence>
<dbReference type="Gene3D" id="1.25.40.10">
    <property type="entry name" value="Tetratricopeptide repeat domain"/>
    <property type="match status" value="1"/>
</dbReference>
<name>A0A813UAD6_9BILA</name>
<evidence type="ECO:0000256" key="1">
    <source>
        <dbReference type="SAM" id="MobiDB-lite"/>
    </source>
</evidence>
<dbReference type="EMBL" id="CAJNOG010000039">
    <property type="protein sequence ID" value="CAF0820010.1"/>
    <property type="molecule type" value="Genomic_DNA"/>
</dbReference>
<protein>
    <submittedName>
        <fullName evidence="2">Uncharacterized protein</fullName>
    </submittedName>
</protein>
<dbReference type="AlphaFoldDB" id="A0A813UAD6"/>
<proteinExistence type="predicted"/>
<gene>
    <name evidence="2" type="ORF">JYZ213_LOCUS6258</name>
</gene>
<dbReference type="Proteomes" id="UP000663845">
    <property type="component" value="Unassembled WGS sequence"/>
</dbReference>
<comment type="caution">
    <text evidence="2">The sequence shown here is derived from an EMBL/GenBank/DDBJ whole genome shotgun (WGS) entry which is preliminary data.</text>
</comment>
<organism evidence="2 3">
    <name type="scientific">Adineta steineri</name>
    <dbReference type="NCBI Taxonomy" id="433720"/>
    <lineage>
        <taxon>Eukaryota</taxon>
        <taxon>Metazoa</taxon>
        <taxon>Spiralia</taxon>
        <taxon>Gnathifera</taxon>
        <taxon>Rotifera</taxon>
        <taxon>Eurotatoria</taxon>
        <taxon>Bdelloidea</taxon>
        <taxon>Adinetida</taxon>
        <taxon>Adinetidae</taxon>
        <taxon>Adineta</taxon>
    </lineage>
</organism>
<evidence type="ECO:0000313" key="3">
    <source>
        <dbReference type="Proteomes" id="UP000663845"/>
    </source>
</evidence>
<accession>A0A813UAD6</accession>
<dbReference type="InterPro" id="IPR011990">
    <property type="entry name" value="TPR-like_helical_dom_sf"/>
</dbReference>
<evidence type="ECO:0000313" key="2">
    <source>
        <dbReference type="EMBL" id="CAF0820010.1"/>
    </source>
</evidence>
<dbReference type="SUPFAM" id="SSF48452">
    <property type="entry name" value="TPR-like"/>
    <property type="match status" value="1"/>
</dbReference>
<reference evidence="2" key="1">
    <citation type="submission" date="2021-02" db="EMBL/GenBank/DDBJ databases">
        <authorList>
            <person name="Nowell W R."/>
        </authorList>
    </citation>
    <scope>NUCLEOTIDE SEQUENCE</scope>
</reference>